<accession>K1SFA3</accession>
<keyword evidence="1" id="KW-0238">DNA-binding</keyword>
<protein>
    <submittedName>
        <fullName evidence="1">Chromosome segregation DNA-binding protein</fullName>
    </submittedName>
</protein>
<sequence length="50" mass="5620">TFYTEAEISLAKALETNVSIIPGKKKSTIQIEFYSDEDLTDIINRLANSK</sequence>
<evidence type="ECO:0000313" key="1">
    <source>
        <dbReference type="EMBL" id="EKC56243.1"/>
    </source>
</evidence>
<dbReference type="GO" id="GO:0003677">
    <property type="term" value="F:DNA binding"/>
    <property type="evidence" value="ECO:0007669"/>
    <property type="project" value="UniProtKB-KW"/>
</dbReference>
<dbReference type="EMBL" id="AJWZ01007673">
    <property type="protein sequence ID" value="EKC56243.1"/>
    <property type="molecule type" value="Genomic_DNA"/>
</dbReference>
<gene>
    <name evidence="1" type="ORF">OBE_11166</name>
</gene>
<name>K1SFA3_9ZZZZ</name>
<dbReference type="AlphaFoldDB" id="K1SFA3"/>
<organism evidence="1">
    <name type="scientific">human gut metagenome</name>
    <dbReference type="NCBI Taxonomy" id="408170"/>
    <lineage>
        <taxon>unclassified sequences</taxon>
        <taxon>metagenomes</taxon>
        <taxon>organismal metagenomes</taxon>
    </lineage>
</organism>
<reference evidence="1" key="1">
    <citation type="journal article" date="2013" name="Environ. Microbiol.">
        <title>Microbiota from the distal guts of lean and obese adolescents exhibit partial functional redundancy besides clear differences in community structure.</title>
        <authorList>
            <person name="Ferrer M."/>
            <person name="Ruiz A."/>
            <person name="Lanza F."/>
            <person name="Haange S.B."/>
            <person name="Oberbach A."/>
            <person name="Till H."/>
            <person name="Bargiela R."/>
            <person name="Campoy C."/>
            <person name="Segura M.T."/>
            <person name="Richter M."/>
            <person name="von Bergen M."/>
            <person name="Seifert J."/>
            <person name="Suarez A."/>
        </authorList>
    </citation>
    <scope>NUCLEOTIDE SEQUENCE</scope>
</reference>
<comment type="caution">
    <text evidence="1">The sequence shown here is derived from an EMBL/GenBank/DDBJ whole genome shotgun (WGS) entry which is preliminary data.</text>
</comment>
<feature type="non-terminal residue" evidence="1">
    <location>
        <position position="1"/>
    </location>
</feature>
<proteinExistence type="predicted"/>